<comment type="similarity">
    <text evidence="7">Belongs to the binding-protein-dependent transport system permease family.</text>
</comment>
<dbReference type="Proteomes" id="UP000298781">
    <property type="component" value="Chromosome"/>
</dbReference>
<dbReference type="PANTHER" id="PTHR30151">
    <property type="entry name" value="ALKANE SULFONATE ABC TRANSPORTER-RELATED, MEMBRANE SUBUNIT"/>
    <property type="match status" value="1"/>
</dbReference>
<feature type="transmembrane region" description="Helical" evidence="7">
    <location>
        <begin position="188"/>
        <end position="211"/>
    </location>
</feature>
<dbReference type="PROSITE" id="PS50928">
    <property type="entry name" value="ABC_TM1"/>
    <property type="match status" value="1"/>
</dbReference>
<dbReference type="KEGG" id="pstg:E8M01_28090"/>
<dbReference type="RefSeq" id="WP_136963171.1">
    <property type="nucleotide sequence ID" value="NZ_CP039690.1"/>
</dbReference>
<evidence type="ECO:0000313" key="10">
    <source>
        <dbReference type="Proteomes" id="UP000298781"/>
    </source>
</evidence>
<feature type="domain" description="ABC transmembrane type-1" evidence="8">
    <location>
        <begin position="61"/>
        <end position="241"/>
    </location>
</feature>
<reference evidence="9 10" key="1">
    <citation type="submission" date="2019-04" db="EMBL/GenBank/DDBJ databases">
        <title>Phreatobacter aquaticus sp. nov.</title>
        <authorList>
            <person name="Choi A."/>
        </authorList>
    </citation>
    <scope>NUCLEOTIDE SEQUENCE [LARGE SCALE GENOMIC DNA]</scope>
    <source>
        <strain evidence="9 10">KCTC 52518</strain>
    </source>
</reference>
<dbReference type="InterPro" id="IPR035906">
    <property type="entry name" value="MetI-like_sf"/>
</dbReference>
<accession>A0A4D7B2F6</accession>
<dbReference type="GO" id="GO:0005886">
    <property type="term" value="C:plasma membrane"/>
    <property type="evidence" value="ECO:0007669"/>
    <property type="project" value="UniProtKB-SubCell"/>
</dbReference>
<evidence type="ECO:0000256" key="3">
    <source>
        <dbReference type="ARBA" id="ARBA00022475"/>
    </source>
</evidence>
<feature type="transmembrane region" description="Helical" evidence="7">
    <location>
        <begin position="102"/>
        <end position="121"/>
    </location>
</feature>
<sequence>MSLSSPLIWRLASLAVAAGFVALWQLLANSQLISPVFLPGPDRAWAALVRGFTARDLGAKVLGTLQHMAFGWLAASLAAIVLGSLIGSSRRARIYIAPSLEFLRPLPVSAIIPVAIALYGLSETMAIFVIAFGTLWPMLLATVHGFSAVEPRLYEVARSLNLSRLETIFKISLPSALPDILAGMRISLTVALILSVVCEIVAGLNGLGQWILVSARMFRAPDLFAGVILLGVIGYLAAACIGEVERRLLAWRTRGH</sequence>
<evidence type="ECO:0000256" key="1">
    <source>
        <dbReference type="ARBA" id="ARBA00004651"/>
    </source>
</evidence>
<gene>
    <name evidence="9" type="ORF">E8M01_28090</name>
</gene>
<keyword evidence="3" id="KW-1003">Cell membrane</keyword>
<evidence type="ECO:0000256" key="5">
    <source>
        <dbReference type="ARBA" id="ARBA00022989"/>
    </source>
</evidence>
<organism evidence="9 10">
    <name type="scientific">Phreatobacter stygius</name>
    <dbReference type="NCBI Taxonomy" id="1940610"/>
    <lineage>
        <taxon>Bacteria</taxon>
        <taxon>Pseudomonadati</taxon>
        <taxon>Pseudomonadota</taxon>
        <taxon>Alphaproteobacteria</taxon>
        <taxon>Hyphomicrobiales</taxon>
        <taxon>Phreatobacteraceae</taxon>
        <taxon>Phreatobacter</taxon>
    </lineage>
</organism>
<keyword evidence="10" id="KW-1185">Reference proteome</keyword>
<keyword evidence="6 7" id="KW-0472">Membrane</keyword>
<evidence type="ECO:0000313" key="9">
    <source>
        <dbReference type="EMBL" id="QCI67744.1"/>
    </source>
</evidence>
<dbReference type="PANTHER" id="PTHR30151:SF16">
    <property type="entry name" value="ABC TRANSPORTER PERMEASE PROTEIN"/>
    <property type="match status" value="1"/>
</dbReference>
<keyword evidence="4 7" id="KW-0812">Transmembrane</keyword>
<dbReference type="InterPro" id="IPR000515">
    <property type="entry name" value="MetI-like"/>
</dbReference>
<dbReference type="SUPFAM" id="SSF161098">
    <property type="entry name" value="MetI-like"/>
    <property type="match status" value="1"/>
</dbReference>
<feature type="transmembrane region" description="Helical" evidence="7">
    <location>
        <begin position="69"/>
        <end position="90"/>
    </location>
</feature>
<feature type="transmembrane region" description="Helical" evidence="7">
    <location>
        <begin position="7"/>
        <end position="27"/>
    </location>
</feature>
<feature type="transmembrane region" description="Helical" evidence="7">
    <location>
        <begin position="127"/>
        <end position="149"/>
    </location>
</feature>
<dbReference type="EMBL" id="CP039690">
    <property type="protein sequence ID" value="QCI67744.1"/>
    <property type="molecule type" value="Genomic_DNA"/>
</dbReference>
<dbReference type="OrthoDB" id="7260900at2"/>
<evidence type="ECO:0000256" key="4">
    <source>
        <dbReference type="ARBA" id="ARBA00022692"/>
    </source>
</evidence>
<dbReference type="Pfam" id="PF00528">
    <property type="entry name" value="BPD_transp_1"/>
    <property type="match status" value="1"/>
</dbReference>
<proteinExistence type="inferred from homology"/>
<feature type="transmembrane region" description="Helical" evidence="7">
    <location>
        <begin position="223"/>
        <end position="244"/>
    </location>
</feature>
<evidence type="ECO:0000256" key="6">
    <source>
        <dbReference type="ARBA" id="ARBA00023136"/>
    </source>
</evidence>
<evidence type="ECO:0000259" key="8">
    <source>
        <dbReference type="PROSITE" id="PS50928"/>
    </source>
</evidence>
<comment type="subcellular location">
    <subcellularLocation>
        <location evidence="1 7">Cell membrane</location>
        <topology evidence="1 7">Multi-pass membrane protein</topology>
    </subcellularLocation>
</comment>
<dbReference type="Gene3D" id="1.10.3720.10">
    <property type="entry name" value="MetI-like"/>
    <property type="match status" value="1"/>
</dbReference>
<keyword evidence="5 7" id="KW-1133">Transmembrane helix</keyword>
<dbReference type="GO" id="GO:0055085">
    <property type="term" value="P:transmembrane transport"/>
    <property type="evidence" value="ECO:0007669"/>
    <property type="project" value="InterPro"/>
</dbReference>
<dbReference type="CDD" id="cd06261">
    <property type="entry name" value="TM_PBP2"/>
    <property type="match status" value="1"/>
</dbReference>
<evidence type="ECO:0000256" key="2">
    <source>
        <dbReference type="ARBA" id="ARBA00022448"/>
    </source>
</evidence>
<evidence type="ECO:0000256" key="7">
    <source>
        <dbReference type="RuleBase" id="RU363032"/>
    </source>
</evidence>
<name>A0A4D7B2F6_9HYPH</name>
<dbReference type="AlphaFoldDB" id="A0A4D7B2F6"/>
<protein>
    <submittedName>
        <fullName evidence="9">ABC transporter permease</fullName>
    </submittedName>
</protein>
<keyword evidence="2 7" id="KW-0813">Transport</keyword>